<reference evidence="2" key="1">
    <citation type="submission" date="2016-10" db="EMBL/GenBank/DDBJ databases">
        <authorList>
            <person name="Varghese N."/>
            <person name="Submissions S."/>
        </authorList>
    </citation>
    <scope>NUCLEOTIDE SEQUENCE [LARGE SCALE GENOMIC DNA]</scope>
    <source>
        <strain evidence="2">S9</strain>
    </source>
</reference>
<dbReference type="STRING" id="1601833.SAMN05518684_12021"/>
<evidence type="ECO:0000313" key="1">
    <source>
        <dbReference type="EMBL" id="SES37573.1"/>
    </source>
</evidence>
<dbReference type="Gene3D" id="2.130.10.10">
    <property type="entry name" value="YVTN repeat-like/Quinoprotein amine dehydrogenase"/>
    <property type="match status" value="2"/>
</dbReference>
<protein>
    <submittedName>
        <fullName evidence="1">40-residue YVTN family beta-propeller repeat-containing protein</fullName>
    </submittedName>
</protein>
<dbReference type="InterPro" id="IPR011044">
    <property type="entry name" value="Quino_amine_DH_bsu"/>
</dbReference>
<proteinExistence type="predicted"/>
<dbReference type="EMBL" id="FOGT01000020">
    <property type="protein sequence ID" value="SES37573.1"/>
    <property type="molecule type" value="Genomic_DNA"/>
</dbReference>
<dbReference type="Proteomes" id="UP000198571">
    <property type="component" value="Unassembled WGS sequence"/>
</dbReference>
<dbReference type="InterPro" id="IPR051200">
    <property type="entry name" value="Host-pathogen_enzymatic-act"/>
</dbReference>
<organism evidence="1 2">
    <name type="scientific">Salipaludibacillus aurantiacus</name>
    <dbReference type="NCBI Taxonomy" id="1601833"/>
    <lineage>
        <taxon>Bacteria</taxon>
        <taxon>Bacillati</taxon>
        <taxon>Bacillota</taxon>
        <taxon>Bacilli</taxon>
        <taxon>Bacillales</taxon>
        <taxon>Bacillaceae</taxon>
    </lineage>
</organism>
<gene>
    <name evidence="1" type="ORF">SAMN05518684_12021</name>
</gene>
<name>A0A1H9WVX2_9BACI</name>
<sequence length="331" mass="37399">MIMPKMPLLLTLVIFLIMNSGCTGEGHKLNLPDTKDNLLLVSHLKNPLLTVIDLNEQEIIRELELPFIVSDMVKINENEIIISSQQTDSLYSLRLDDHILEPFVETGKGINELIFIEKTGTVYAANSLKNELVKVSIQDDIIVNKKNTEEHPSSLTYNPDRDEIYLANVYDHSIQRFDGDSLELIDTLTIVDRPNGLLYYDQHLIAGGHGATEELNRDVFIFSLSEKETVHQLTTGLMPIDFVKTDDSERLYAISHGSHEVYEIDPETFSVLRKIEVGFNPYSSLYHSGTLFISTLDGHTVTLIETEDFQIYKEIAVAPGPHTMILLEGIK</sequence>
<evidence type="ECO:0000313" key="2">
    <source>
        <dbReference type="Proteomes" id="UP000198571"/>
    </source>
</evidence>
<dbReference type="PANTHER" id="PTHR47197">
    <property type="entry name" value="PROTEIN NIRF"/>
    <property type="match status" value="1"/>
</dbReference>
<keyword evidence="2" id="KW-1185">Reference proteome</keyword>
<dbReference type="SUPFAM" id="SSF50969">
    <property type="entry name" value="YVTN repeat-like/Quinoprotein amine dehydrogenase"/>
    <property type="match status" value="1"/>
</dbReference>
<accession>A0A1H9WVX2</accession>
<dbReference type="InterPro" id="IPR015943">
    <property type="entry name" value="WD40/YVTN_repeat-like_dom_sf"/>
</dbReference>
<dbReference type="PANTHER" id="PTHR47197:SF3">
    <property type="entry name" value="DIHYDRO-HEME D1 DEHYDROGENASE"/>
    <property type="match status" value="1"/>
</dbReference>
<dbReference type="AlphaFoldDB" id="A0A1H9WVX2"/>